<dbReference type="SUPFAM" id="SSF51735">
    <property type="entry name" value="NAD(P)-binding Rossmann-fold domains"/>
    <property type="match status" value="1"/>
</dbReference>
<comment type="similarity">
    <text evidence="1">Belongs to the short-chain dehydrogenases/reductases (SDR) family.</text>
</comment>
<keyword evidence="6" id="KW-1185">Reference proteome</keyword>
<dbReference type="RefSeq" id="XP_018299538.1">
    <property type="nucleotide sequence ID" value="XM_018434562.1"/>
</dbReference>
<dbReference type="PANTHER" id="PTHR48107:SF16">
    <property type="entry name" value="NADPH-DEPENDENT ALDEHYDE REDUCTASE 1, CHLOROPLASTIC"/>
    <property type="match status" value="1"/>
</dbReference>
<dbReference type="VEuPathDB" id="FungiDB:PHYBLDRAFT_162102"/>
<dbReference type="GO" id="GO:0016614">
    <property type="term" value="F:oxidoreductase activity, acting on CH-OH group of donors"/>
    <property type="evidence" value="ECO:0007669"/>
    <property type="project" value="UniProtKB-ARBA"/>
</dbReference>
<dbReference type="Pfam" id="PF13561">
    <property type="entry name" value="adh_short_C2"/>
    <property type="match status" value="1"/>
</dbReference>
<evidence type="ECO:0000256" key="1">
    <source>
        <dbReference type="ARBA" id="ARBA00006484"/>
    </source>
</evidence>
<reference evidence="6" key="1">
    <citation type="submission" date="2015-06" db="EMBL/GenBank/DDBJ databases">
        <title>Expansion of signal transduction pathways in fungi by whole-genome duplication.</title>
        <authorList>
            <consortium name="DOE Joint Genome Institute"/>
            <person name="Corrochano L.M."/>
            <person name="Kuo A."/>
            <person name="Marcet-Houben M."/>
            <person name="Polaino S."/>
            <person name="Salamov A."/>
            <person name="Villalobos J.M."/>
            <person name="Alvarez M.I."/>
            <person name="Avalos J."/>
            <person name="Benito E.P."/>
            <person name="Benoit I."/>
            <person name="Burger G."/>
            <person name="Camino L.P."/>
            <person name="Canovas D."/>
            <person name="Cerda-Olmedo E."/>
            <person name="Cheng J.-F."/>
            <person name="Dominguez A."/>
            <person name="Elias M."/>
            <person name="Eslava A.P."/>
            <person name="Glaser F."/>
            <person name="Grimwood J."/>
            <person name="Gutierrez G."/>
            <person name="Heitman J."/>
            <person name="Henrissat B."/>
            <person name="Iturriaga E.A."/>
            <person name="Lang B.F."/>
            <person name="Lavin J.L."/>
            <person name="Lee S."/>
            <person name="Li W."/>
            <person name="Lindquist E."/>
            <person name="Lopez-Garcia S."/>
            <person name="Luque E.M."/>
            <person name="Marcos A.T."/>
            <person name="Martin J."/>
            <person name="McCluskey K."/>
            <person name="Medina H.R."/>
            <person name="Miralles-Duran A."/>
            <person name="Miyazaki A."/>
            <person name="Munoz-Torres E."/>
            <person name="Oguiza J.A."/>
            <person name="Ohm R."/>
            <person name="Olmedo M."/>
            <person name="Orejas M."/>
            <person name="Ortiz-Castellanos L."/>
            <person name="Pisabarro A.G."/>
            <person name="Rodriguez-Romero J."/>
            <person name="Ruiz-Herrera J."/>
            <person name="Ruiz-Vazquez R."/>
            <person name="Sanz C."/>
            <person name="Schackwitz W."/>
            <person name="Schmutz J."/>
            <person name="Shahriari M."/>
            <person name="Shelest E."/>
            <person name="Silva-Franco F."/>
            <person name="Soanes D."/>
            <person name="Syed K."/>
            <person name="Tagua V.G."/>
            <person name="Talbot N.J."/>
            <person name="Thon M."/>
            <person name="De vries R.P."/>
            <person name="Wiebenga A."/>
            <person name="Yadav J.S."/>
            <person name="Braun E.L."/>
            <person name="Baker S."/>
            <person name="Garre V."/>
            <person name="Horwitz B."/>
            <person name="Torres-Martinez S."/>
            <person name="Idnurm A."/>
            <person name="Herrera-Estrella A."/>
            <person name="Gabaldon T."/>
            <person name="Grigoriev I.V."/>
        </authorList>
    </citation>
    <scope>NUCLEOTIDE SEQUENCE [LARGE SCALE GENOMIC DNA]</scope>
    <source>
        <strain evidence="6">NRRL 1555(-)</strain>
    </source>
</reference>
<protein>
    <submittedName>
        <fullName evidence="5">Uncharacterized protein</fullName>
    </submittedName>
</protein>
<dbReference type="STRING" id="763407.A0A167RF27"/>
<dbReference type="PRINTS" id="PR00081">
    <property type="entry name" value="GDHRDH"/>
</dbReference>
<name>A0A167RF27_PHYB8</name>
<gene>
    <name evidence="5" type="ORF">PHYBLDRAFT_162102</name>
</gene>
<dbReference type="Gene3D" id="3.40.50.720">
    <property type="entry name" value="NAD(P)-binding Rossmann-like Domain"/>
    <property type="match status" value="1"/>
</dbReference>
<sequence>MSTHVKDVSDIPAQDRQSQPGLQADMDPHPIAYDLVGGDGHFEPYKAAGKLSGKKALITGGDSGIGRSVAFLFAKEGVDGLTIFYHPSEEKDAADTKRDIEKESKCKVITFALDIGNVNEIKKGIDTHVKAFGHIDILVNNAAEQHVVENIVDIPEDQVERTFKTNIFGQIFTTKYAVPHMKEGSSIINTTSVTAYRGSAKLIDYSSTKGSIVAFTRSLSQQLAPKIRVNGVAPGPIWTPLIPASFSPEQMSDFGKKVPMKRAGQPSEVATCYVFLAGPDSSYMTGQVLHPNGGEVING</sequence>
<dbReference type="EMBL" id="KV440971">
    <property type="protein sequence ID" value="OAD81498.1"/>
    <property type="molecule type" value="Genomic_DNA"/>
</dbReference>
<evidence type="ECO:0000256" key="3">
    <source>
        <dbReference type="ARBA" id="ARBA00023002"/>
    </source>
</evidence>
<dbReference type="PROSITE" id="PS00061">
    <property type="entry name" value="ADH_SHORT"/>
    <property type="match status" value="1"/>
</dbReference>
<dbReference type="OrthoDB" id="1393670at2759"/>
<dbReference type="FunFam" id="3.40.50.720:FF:000084">
    <property type="entry name" value="Short-chain dehydrogenase reductase"/>
    <property type="match status" value="1"/>
</dbReference>
<dbReference type="PRINTS" id="PR00080">
    <property type="entry name" value="SDRFAMILY"/>
</dbReference>
<accession>A0A167RF27</accession>
<dbReference type="InParanoid" id="A0A167RF27"/>
<dbReference type="InterPro" id="IPR036291">
    <property type="entry name" value="NAD(P)-bd_dom_sf"/>
</dbReference>
<dbReference type="GeneID" id="28995468"/>
<keyword evidence="3" id="KW-0560">Oxidoreductase</keyword>
<keyword evidence="2" id="KW-0521">NADP</keyword>
<dbReference type="InterPro" id="IPR002347">
    <property type="entry name" value="SDR_fam"/>
</dbReference>
<proteinExistence type="inferred from homology"/>
<evidence type="ECO:0000256" key="4">
    <source>
        <dbReference type="SAM" id="MobiDB-lite"/>
    </source>
</evidence>
<feature type="region of interest" description="Disordered" evidence="4">
    <location>
        <begin position="1"/>
        <end position="29"/>
    </location>
</feature>
<evidence type="ECO:0000313" key="5">
    <source>
        <dbReference type="EMBL" id="OAD81498.1"/>
    </source>
</evidence>
<dbReference type="Proteomes" id="UP000077315">
    <property type="component" value="Unassembled WGS sequence"/>
</dbReference>
<dbReference type="InterPro" id="IPR020904">
    <property type="entry name" value="Sc_DH/Rdtase_CS"/>
</dbReference>
<dbReference type="AlphaFoldDB" id="A0A167RF27"/>
<dbReference type="PANTHER" id="PTHR48107">
    <property type="entry name" value="NADPH-DEPENDENT ALDEHYDE REDUCTASE-LIKE PROTEIN, CHLOROPLASTIC-RELATED"/>
    <property type="match status" value="1"/>
</dbReference>
<organism evidence="5 6">
    <name type="scientific">Phycomyces blakesleeanus (strain ATCC 8743b / DSM 1359 / FGSC 10004 / NBRC 33097 / NRRL 1555)</name>
    <dbReference type="NCBI Taxonomy" id="763407"/>
    <lineage>
        <taxon>Eukaryota</taxon>
        <taxon>Fungi</taxon>
        <taxon>Fungi incertae sedis</taxon>
        <taxon>Mucoromycota</taxon>
        <taxon>Mucoromycotina</taxon>
        <taxon>Mucoromycetes</taxon>
        <taxon>Mucorales</taxon>
        <taxon>Phycomycetaceae</taxon>
        <taxon>Phycomyces</taxon>
    </lineage>
</organism>
<evidence type="ECO:0000313" key="6">
    <source>
        <dbReference type="Proteomes" id="UP000077315"/>
    </source>
</evidence>
<evidence type="ECO:0000256" key="2">
    <source>
        <dbReference type="ARBA" id="ARBA00022857"/>
    </source>
</evidence>
<dbReference type="FunCoup" id="A0A167RF27">
    <property type="interactions" value="3"/>
</dbReference>